<dbReference type="EMBL" id="JALJOS010000009">
    <property type="protein sequence ID" value="KAK9834720.1"/>
    <property type="molecule type" value="Genomic_DNA"/>
</dbReference>
<dbReference type="InterPro" id="IPR036872">
    <property type="entry name" value="CH_dom_sf"/>
</dbReference>
<name>A0AAW1RL36_9CHLO</name>
<accession>A0AAW1RL36</accession>
<organism evidence="3 4">
    <name type="scientific">Apatococcus lobatus</name>
    <dbReference type="NCBI Taxonomy" id="904363"/>
    <lineage>
        <taxon>Eukaryota</taxon>
        <taxon>Viridiplantae</taxon>
        <taxon>Chlorophyta</taxon>
        <taxon>core chlorophytes</taxon>
        <taxon>Trebouxiophyceae</taxon>
        <taxon>Chlorellales</taxon>
        <taxon>Chlorellaceae</taxon>
        <taxon>Apatococcus</taxon>
    </lineage>
</organism>
<dbReference type="GO" id="GO:0051493">
    <property type="term" value="P:regulation of cytoskeleton organization"/>
    <property type="evidence" value="ECO:0007669"/>
    <property type="project" value="TreeGrafter"/>
</dbReference>
<dbReference type="PANTHER" id="PTHR12509">
    <property type="entry name" value="SPERMATOGENESIS-ASSOCIATED 4-RELATED"/>
    <property type="match status" value="1"/>
</dbReference>
<sequence length="287" mass="31657">MDVTEEELHPLYLWVDSIPLSRPKKNIARDFADGVLVAEVVHQFVPRLVELHNYSGAHGLTQKLYNWDTLNQKVFRKMGFLVSKAEIEATANCEAGAVERILKLLRMKLEGKSPAASSYDEAGVEEDEVMSLRQQFTAKTIIGRKAQEPGPVQAGAQTQHFPLPRNPSAGAQVSLTATSPGASPCKAAKSPELRPVESRSGARLSSSRSMGSPHGSPGTRARMSRAASAKMTRREEDELAAREEDIRELQEVTKLMEDKVEKLEQLVRLKDVKIQSLLQKLQHAGLA</sequence>
<dbReference type="InterPro" id="IPR001715">
    <property type="entry name" value="CH_dom"/>
</dbReference>
<dbReference type="PROSITE" id="PS50021">
    <property type="entry name" value="CH"/>
    <property type="match status" value="1"/>
</dbReference>
<feature type="domain" description="Calponin-homology (CH)" evidence="2">
    <location>
        <begin position="5"/>
        <end position="110"/>
    </location>
</feature>
<dbReference type="GO" id="GO:0008017">
    <property type="term" value="F:microtubule binding"/>
    <property type="evidence" value="ECO:0007669"/>
    <property type="project" value="TreeGrafter"/>
</dbReference>
<dbReference type="AlphaFoldDB" id="A0AAW1RL36"/>
<feature type="region of interest" description="Disordered" evidence="1">
    <location>
        <begin position="145"/>
        <end position="242"/>
    </location>
</feature>
<dbReference type="Pfam" id="PF06294">
    <property type="entry name" value="CH_2"/>
    <property type="match status" value="1"/>
</dbReference>
<comment type="caution">
    <text evidence="3">The sequence shown here is derived from an EMBL/GenBank/DDBJ whole genome shotgun (WGS) entry which is preliminary data.</text>
</comment>
<proteinExistence type="predicted"/>
<gene>
    <name evidence="3" type="ORF">WJX74_008573</name>
</gene>
<evidence type="ECO:0000256" key="1">
    <source>
        <dbReference type="SAM" id="MobiDB-lite"/>
    </source>
</evidence>
<dbReference type="SUPFAM" id="SSF47576">
    <property type="entry name" value="Calponin-homology domain, CH-domain"/>
    <property type="match status" value="1"/>
</dbReference>
<feature type="compositionally biased region" description="Low complexity" evidence="1">
    <location>
        <begin position="198"/>
        <end position="230"/>
    </location>
</feature>
<dbReference type="PANTHER" id="PTHR12509:SF9">
    <property type="entry name" value="SPERM FLAGELLAR PROTEIN 1 ISOFORM X1"/>
    <property type="match status" value="1"/>
</dbReference>
<reference evidence="3 4" key="1">
    <citation type="journal article" date="2024" name="Nat. Commun.">
        <title>Phylogenomics reveals the evolutionary origins of lichenization in chlorophyte algae.</title>
        <authorList>
            <person name="Puginier C."/>
            <person name="Libourel C."/>
            <person name="Otte J."/>
            <person name="Skaloud P."/>
            <person name="Haon M."/>
            <person name="Grisel S."/>
            <person name="Petersen M."/>
            <person name="Berrin J.G."/>
            <person name="Delaux P.M."/>
            <person name="Dal Grande F."/>
            <person name="Keller J."/>
        </authorList>
    </citation>
    <scope>NUCLEOTIDE SEQUENCE [LARGE SCALE GENOMIC DNA]</scope>
    <source>
        <strain evidence="3 4">SAG 2145</strain>
    </source>
</reference>
<keyword evidence="4" id="KW-1185">Reference proteome</keyword>
<evidence type="ECO:0000259" key="2">
    <source>
        <dbReference type="PROSITE" id="PS50021"/>
    </source>
</evidence>
<feature type="compositionally biased region" description="Basic and acidic residues" evidence="1">
    <location>
        <begin position="232"/>
        <end position="242"/>
    </location>
</feature>
<dbReference type="FunFam" id="1.10.418.10:FF:000059">
    <property type="entry name" value="RIKEN cDNA 6430531B16 gene"/>
    <property type="match status" value="1"/>
</dbReference>
<evidence type="ECO:0000313" key="3">
    <source>
        <dbReference type="EMBL" id="KAK9834720.1"/>
    </source>
</evidence>
<dbReference type="Proteomes" id="UP001438707">
    <property type="component" value="Unassembled WGS sequence"/>
</dbReference>
<dbReference type="GO" id="GO:0005930">
    <property type="term" value="C:axoneme"/>
    <property type="evidence" value="ECO:0007669"/>
    <property type="project" value="TreeGrafter"/>
</dbReference>
<feature type="compositionally biased region" description="Polar residues" evidence="1">
    <location>
        <begin position="169"/>
        <end position="181"/>
    </location>
</feature>
<dbReference type="Gene3D" id="1.10.418.10">
    <property type="entry name" value="Calponin-like domain"/>
    <property type="match status" value="1"/>
</dbReference>
<evidence type="ECO:0000313" key="4">
    <source>
        <dbReference type="Proteomes" id="UP001438707"/>
    </source>
</evidence>
<dbReference type="InterPro" id="IPR052111">
    <property type="entry name" value="Spermatogenesis_Ciliary_MAP"/>
</dbReference>
<protein>
    <recommendedName>
        <fullName evidence="2">Calponin-homology (CH) domain-containing protein</fullName>
    </recommendedName>
</protein>
<dbReference type="InterPro" id="IPR010441">
    <property type="entry name" value="CH_2"/>
</dbReference>